<dbReference type="Pfam" id="PF10294">
    <property type="entry name" value="Methyltransf_16"/>
    <property type="match status" value="1"/>
</dbReference>
<evidence type="ECO:0000313" key="2">
    <source>
        <dbReference type="Proteomes" id="UP001230188"/>
    </source>
</evidence>
<proteinExistence type="predicted"/>
<dbReference type="AlphaFoldDB" id="A0AAD7XGN0"/>
<sequence>MLCAVVVASVIALNPDHHWRRIEVVGFEKPFHLLERISVDDERTGGIVWPGARGLAAYLSMHRELVAGLDVLEVGCGPGLVSLAARAAGAKSVLATDFDDDALDRVAQASEGVVRTARFDLFGAAKLPPCDTLLAADCVYTPELADAMRRRAIEAATRGTRVVVADSQRWRWDTFAAGDQVAKLGEETRDIRSLSTRGVPVNLFVSWEG</sequence>
<evidence type="ECO:0000313" key="1">
    <source>
        <dbReference type="EMBL" id="KAJ8600717.1"/>
    </source>
</evidence>
<accession>A0AAD7XGN0</accession>
<dbReference type="Proteomes" id="UP001230188">
    <property type="component" value="Unassembled WGS sequence"/>
</dbReference>
<dbReference type="PANTHER" id="PTHR14614">
    <property type="entry name" value="HEPATOCELLULAR CARCINOMA-ASSOCIATED ANTIGEN"/>
    <property type="match status" value="1"/>
</dbReference>
<dbReference type="InterPro" id="IPR019410">
    <property type="entry name" value="Methyltransf_16"/>
</dbReference>
<name>A0AAD7XGN0_9STRA</name>
<reference evidence="1" key="1">
    <citation type="submission" date="2023-01" db="EMBL/GenBank/DDBJ databases">
        <title>Metagenome sequencing of chrysophaentin producing Chrysophaeum taylorii.</title>
        <authorList>
            <person name="Davison J."/>
            <person name="Bewley C."/>
        </authorList>
    </citation>
    <scope>NUCLEOTIDE SEQUENCE</scope>
    <source>
        <strain evidence="1">NIES-1699</strain>
    </source>
</reference>
<dbReference type="InterPro" id="IPR029063">
    <property type="entry name" value="SAM-dependent_MTases_sf"/>
</dbReference>
<comment type="caution">
    <text evidence="1">The sequence shown here is derived from an EMBL/GenBank/DDBJ whole genome shotgun (WGS) entry which is preliminary data.</text>
</comment>
<organism evidence="1 2">
    <name type="scientific">Chrysophaeum taylorii</name>
    <dbReference type="NCBI Taxonomy" id="2483200"/>
    <lineage>
        <taxon>Eukaryota</taxon>
        <taxon>Sar</taxon>
        <taxon>Stramenopiles</taxon>
        <taxon>Ochrophyta</taxon>
        <taxon>Pelagophyceae</taxon>
        <taxon>Pelagomonadales</taxon>
        <taxon>Pelagomonadaceae</taxon>
        <taxon>Chrysophaeum</taxon>
    </lineage>
</organism>
<protein>
    <recommendedName>
        <fullName evidence="3">Methyltransferase domain-containing protein</fullName>
    </recommendedName>
</protein>
<evidence type="ECO:0008006" key="3">
    <source>
        <dbReference type="Google" id="ProtNLM"/>
    </source>
</evidence>
<dbReference type="SUPFAM" id="SSF53335">
    <property type="entry name" value="S-adenosyl-L-methionine-dependent methyltransferases"/>
    <property type="match status" value="1"/>
</dbReference>
<gene>
    <name evidence="1" type="ORF">CTAYLR_003927</name>
</gene>
<dbReference type="EMBL" id="JAQMWT010000480">
    <property type="protein sequence ID" value="KAJ8600717.1"/>
    <property type="molecule type" value="Genomic_DNA"/>
</dbReference>
<dbReference type="Gene3D" id="3.40.50.150">
    <property type="entry name" value="Vaccinia Virus protein VP39"/>
    <property type="match status" value="1"/>
</dbReference>
<keyword evidence="2" id="KW-1185">Reference proteome</keyword>